<dbReference type="Gene3D" id="1.10.30.10">
    <property type="entry name" value="High mobility group box domain"/>
    <property type="match status" value="1"/>
</dbReference>
<feature type="region of interest" description="Disordered" evidence="2">
    <location>
        <begin position="297"/>
        <end position="467"/>
    </location>
</feature>
<dbReference type="Proteomes" id="UP000651452">
    <property type="component" value="Unassembled WGS sequence"/>
</dbReference>
<feature type="DNA-binding region" description="HMG box" evidence="1">
    <location>
        <begin position="213"/>
        <end position="288"/>
    </location>
</feature>
<accession>A0A8H7MDL3</accession>
<feature type="compositionally biased region" description="Basic and acidic residues" evidence="2">
    <location>
        <begin position="432"/>
        <end position="452"/>
    </location>
</feature>
<dbReference type="InterPro" id="IPR036910">
    <property type="entry name" value="HMG_box_dom_sf"/>
</dbReference>
<feature type="domain" description="HMG box" evidence="3">
    <location>
        <begin position="213"/>
        <end position="288"/>
    </location>
</feature>
<keyword evidence="1" id="KW-0238">DNA-binding</keyword>
<proteinExistence type="predicted"/>
<keyword evidence="5" id="KW-1185">Reference proteome</keyword>
<evidence type="ECO:0000259" key="3">
    <source>
        <dbReference type="PROSITE" id="PS50118"/>
    </source>
</evidence>
<dbReference type="InterPro" id="IPR009071">
    <property type="entry name" value="HMG_box_dom"/>
</dbReference>
<evidence type="ECO:0000256" key="1">
    <source>
        <dbReference type="PROSITE-ProRule" id="PRU00267"/>
    </source>
</evidence>
<gene>
    <name evidence="4" type="ORF">EKO04_009881</name>
</gene>
<comment type="caution">
    <text evidence="4">The sequence shown here is derived from an EMBL/GenBank/DDBJ whole genome shotgun (WGS) entry which is preliminary data.</text>
</comment>
<protein>
    <recommendedName>
        <fullName evidence="3">HMG box domain-containing protein</fullName>
    </recommendedName>
</protein>
<name>A0A8H7MDL3_9PLEO</name>
<dbReference type="GO" id="GO:0003677">
    <property type="term" value="F:DNA binding"/>
    <property type="evidence" value="ECO:0007669"/>
    <property type="project" value="UniProtKB-UniRule"/>
</dbReference>
<evidence type="ECO:0000313" key="4">
    <source>
        <dbReference type="EMBL" id="KAF9692199.1"/>
    </source>
</evidence>
<dbReference type="EMBL" id="RZGK01000019">
    <property type="protein sequence ID" value="KAF9692199.1"/>
    <property type="molecule type" value="Genomic_DNA"/>
</dbReference>
<feature type="compositionally biased region" description="Pro residues" evidence="2">
    <location>
        <begin position="31"/>
        <end position="44"/>
    </location>
</feature>
<feature type="compositionally biased region" description="Acidic residues" evidence="2">
    <location>
        <begin position="299"/>
        <end position="328"/>
    </location>
</feature>
<keyword evidence="1" id="KW-0539">Nucleus</keyword>
<sequence length="467" mass="49757">MSHGGHGGYGRCEGCSAQDQRGQRLSHKPKGPPPAQNRRPPPSLPSAGASLTPTPPATQRRSPPNRPTIATIPHNCLHNAMAKTKKPSADDAGELMVSVEVYTRTRDSVIVSLTNLQAGLTHVQNGLNDLLRAYMEHTTSVIAGEDGALDKLQLPPNITATANAAIEAASSTANGIAQAITAGDKTEGAADTGKPAKGIKRKREKKEKDPNAPKKPLTAAFLYAQTARPIVRGDLEAALGPEQKLEPNAVNLEVNKRWNEMPEEDKETWRQSYRDSMEQWKEEMAAYTAKNATAAVDLHDDDEASEAEAEIELEAAVDSDASSEDDEPAPAKAPSPPVKTPRANKRQKTAQNPAVNGATAPVVAAASPIPLPRSISTTAPSTAVAETPAKKERKKKEKPAPQPIAPAPAASAKETSPEEGTKKKTKSGRSTRNNEVELAVQDKENVAAPEKEKKKRERKRKSEGAAA</sequence>
<evidence type="ECO:0000313" key="5">
    <source>
        <dbReference type="Proteomes" id="UP000651452"/>
    </source>
</evidence>
<reference evidence="4" key="1">
    <citation type="submission" date="2018-12" db="EMBL/GenBank/DDBJ databases">
        <authorList>
            <person name="Syme R.A."/>
            <person name="Farfan-Caceres L."/>
            <person name="Lichtenzveig J."/>
        </authorList>
    </citation>
    <scope>NUCLEOTIDE SEQUENCE</scope>
    <source>
        <strain evidence="4">Al4</strain>
    </source>
</reference>
<evidence type="ECO:0000256" key="2">
    <source>
        <dbReference type="SAM" id="MobiDB-lite"/>
    </source>
</evidence>
<dbReference type="OrthoDB" id="5550281at2759"/>
<feature type="region of interest" description="Disordered" evidence="2">
    <location>
        <begin position="1"/>
        <end position="72"/>
    </location>
</feature>
<dbReference type="SMART" id="SM00398">
    <property type="entry name" value="HMG"/>
    <property type="match status" value="1"/>
</dbReference>
<reference evidence="4" key="2">
    <citation type="submission" date="2020-09" db="EMBL/GenBank/DDBJ databases">
        <title>Reference genome assembly for Australian Ascochyta lentis isolate Al4.</title>
        <authorList>
            <person name="Lee R.C."/>
            <person name="Farfan-Caceres L.M."/>
            <person name="Debler J.W."/>
            <person name="Williams A.H."/>
            <person name="Henares B.M."/>
        </authorList>
    </citation>
    <scope>NUCLEOTIDE SEQUENCE</scope>
    <source>
        <strain evidence="4">Al4</strain>
    </source>
</reference>
<organism evidence="4 5">
    <name type="scientific">Ascochyta lentis</name>
    <dbReference type="NCBI Taxonomy" id="205686"/>
    <lineage>
        <taxon>Eukaryota</taxon>
        <taxon>Fungi</taxon>
        <taxon>Dikarya</taxon>
        <taxon>Ascomycota</taxon>
        <taxon>Pezizomycotina</taxon>
        <taxon>Dothideomycetes</taxon>
        <taxon>Pleosporomycetidae</taxon>
        <taxon>Pleosporales</taxon>
        <taxon>Pleosporineae</taxon>
        <taxon>Didymellaceae</taxon>
        <taxon>Ascochyta</taxon>
    </lineage>
</organism>
<dbReference type="GO" id="GO:0005634">
    <property type="term" value="C:nucleus"/>
    <property type="evidence" value="ECO:0007669"/>
    <property type="project" value="UniProtKB-UniRule"/>
</dbReference>
<feature type="compositionally biased region" description="Gly residues" evidence="2">
    <location>
        <begin position="1"/>
        <end position="11"/>
    </location>
</feature>
<feature type="region of interest" description="Disordered" evidence="2">
    <location>
        <begin position="183"/>
        <end position="214"/>
    </location>
</feature>
<dbReference type="PROSITE" id="PS50118">
    <property type="entry name" value="HMG_BOX_2"/>
    <property type="match status" value="1"/>
</dbReference>
<dbReference type="Pfam" id="PF00505">
    <property type="entry name" value="HMG_box"/>
    <property type="match status" value="1"/>
</dbReference>
<dbReference type="AlphaFoldDB" id="A0A8H7MDL3"/>
<dbReference type="SUPFAM" id="SSF47095">
    <property type="entry name" value="HMG-box"/>
    <property type="match status" value="1"/>
</dbReference>